<gene>
    <name evidence="2" type="ORF">PISL3812_01553</name>
</gene>
<evidence type="ECO:0000313" key="2">
    <source>
        <dbReference type="EMBL" id="CRG84241.1"/>
    </source>
</evidence>
<dbReference type="PANTHER" id="PTHR12121">
    <property type="entry name" value="CARBON CATABOLITE REPRESSOR PROTEIN 4"/>
    <property type="match status" value="1"/>
</dbReference>
<keyword evidence="3" id="KW-1185">Reference proteome</keyword>
<sequence>MKALSVATSLAFRLITHNIRFDTDSPGTGEDPWSDRAPFIVSELKWAISYLPESLICVQEALHNQVEDILSGLNAYNTTEYTTPNKQLPEWGYIGVGRDDGVEAGEYSALFYSPTVWNVDEWTTVWLSETPDKPSIGWDASHYRILTIGRLRHLETGKQVIGMCTHLDDKGQTARINSAGLIIEEVNAWMNKTRNSTIATNSTDPIPVFLGGDFNSQPDGDAYKIVTNSSSPLQDASNITSGTYGDNVTFTGFDDSDGGRIDFLFLGPKNSQPWNVDIYAVLPNKFDNNVFDSDHRAVVANVRI</sequence>
<dbReference type="Proteomes" id="UP000054383">
    <property type="component" value="Unassembled WGS sequence"/>
</dbReference>
<dbReference type="OrthoDB" id="276515at2759"/>
<dbReference type="InterPro" id="IPR050410">
    <property type="entry name" value="CCR4/nocturin_mRNA_transcr"/>
</dbReference>
<evidence type="ECO:0000259" key="1">
    <source>
        <dbReference type="Pfam" id="PF03372"/>
    </source>
</evidence>
<dbReference type="CDD" id="cd09083">
    <property type="entry name" value="EEP-1"/>
    <property type="match status" value="1"/>
</dbReference>
<dbReference type="EMBL" id="CVMT01000001">
    <property type="protein sequence ID" value="CRG84241.1"/>
    <property type="molecule type" value="Genomic_DNA"/>
</dbReference>
<dbReference type="OMA" id="TCCNRIC"/>
<dbReference type="PANTHER" id="PTHR12121:SF36">
    <property type="entry name" value="ENDONUCLEASE_EXONUCLEASE_PHOSPHATASE DOMAIN-CONTAINING PROTEIN"/>
    <property type="match status" value="1"/>
</dbReference>
<evidence type="ECO:0000313" key="3">
    <source>
        <dbReference type="Proteomes" id="UP000054383"/>
    </source>
</evidence>
<protein>
    <recommendedName>
        <fullName evidence="1">Endonuclease/exonuclease/phosphatase domain-containing protein</fullName>
    </recommendedName>
</protein>
<accession>A0A0U1LMP3</accession>
<dbReference type="InterPro" id="IPR005135">
    <property type="entry name" value="Endo/exonuclease/phosphatase"/>
</dbReference>
<dbReference type="Pfam" id="PF03372">
    <property type="entry name" value="Exo_endo_phos"/>
    <property type="match status" value="1"/>
</dbReference>
<dbReference type="SUPFAM" id="SSF56219">
    <property type="entry name" value="DNase I-like"/>
    <property type="match status" value="1"/>
</dbReference>
<proteinExistence type="predicted"/>
<feature type="domain" description="Endonuclease/exonuclease/phosphatase" evidence="1">
    <location>
        <begin position="52"/>
        <end position="295"/>
    </location>
</feature>
<dbReference type="Gene3D" id="3.60.10.10">
    <property type="entry name" value="Endonuclease/exonuclease/phosphatase"/>
    <property type="match status" value="1"/>
</dbReference>
<dbReference type="AlphaFoldDB" id="A0A0U1LMP3"/>
<dbReference type="STRING" id="28573.A0A0U1LMP3"/>
<dbReference type="GO" id="GO:0000175">
    <property type="term" value="F:3'-5'-RNA exonuclease activity"/>
    <property type="evidence" value="ECO:0007669"/>
    <property type="project" value="TreeGrafter"/>
</dbReference>
<reference evidence="2 3" key="1">
    <citation type="submission" date="2015-04" db="EMBL/GenBank/DDBJ databases">
        <authorList>
            <person name="Syromyatnikov M.Y."/>
            <person name="Popov V.N."/>
        </authorList>
    </citation>
    <scope>NUCLEOTIDE SEQUENCE [LARGE SCALE GENOMIC DNA]</scope>
    <source>
        <strain evidence="2">WF-38-12</strain>
    </source>
</reference>
<organism evidence="2 3">
    <name type="scientific">Talaromyces islandicus</name>
    <name type="common">Penicillium islandicum</name>
    <dbReference type="NCBI Taxonomy" id="28573"/>
    <lineage>
        <taxon>Eukaryota</taxon>
        <taxon>Fungi</taxon>
        <taxon>Dikarya</taxon>
        <taxon>Ascomycota</taxon>
        <taxon>Pezizomycotina</taxon>
        <taxon>Eurotiomycetes</taxon>
        <taxon>Eurotiomycetidae</taxon>
        <taxon>Eurotiales</taxon>
        <taxon>Trichocomaceae</taxon>
        <taxon>Talaromyces</taxon>
        <taxon>Talaromyces sect. Islandici</taxon>
    </lineage>
</organism>
<name>A0A0U1LMP3_TALIS</name>
<dbReference type="InterPro" id="IPR036691">
    <property type="entry name" value="Endo/exonu/phosph_ase_sf"/>
</dbReference>